<dbReference type="InterPro" id="IPR008912">
    <property type="entry name" value="Uncharacterised_CoxE"/>
</dbReference>
<comment type="caution">
    <text evidence="2">The sequence shown here is derived from an EMBL/GenBank/DDBJ whole genome shotgun (WGS) entry which is preliminary data.</text>
</comment>
<dbReference type="PANTHER" id="PTHR39338:SF5">
    <property type="entry name" value="BLR6139 PROTEIN"/>
    <property type="match status" value="1"/>
</dbReference>
<dbReference type="InterPro" id="IPR036465">
    <property type="entry name" value="vWFA_dom_sf"/>
</dbReference>
<dbReference type="Pfam" id="PF05762">
    <property type="entry name" value="VWA_CoxE"/>
    <property type="match status" value="1"/>
</dbReference>
<keyword evidence="3" id="KW-1185">Reference proteome</keyword>
<evidence type="ECO:0000313" key="2">
    <source>
        <dbReference type="EMBL" id="ROO24285.1"/>
    </source>
</evidence>
<dbReference type="PIRSF" id="PIRSF010256">
    <property type="entry name" value="CoxE_vWa"/>
    <property type="match status" value="1"/>
</dbReference>
<feature type="region of interest" description="Disordered" evidence="1">
    <location>
        <begin position="79"/>
        <end position="155"/>
    </location>
</feature>
<accession>A0A423PFE2</accession>
<name>A0A423PFE2_9GAMM</name>
<sequence>MEGTLIRFVRALRMAEVRVSTAETLEAFRAAELVGWRDRQRFKDALGAVLAKSRAERDAFDDCFDRFFKVEDFSIDNRARSDDEADRQPDAAPAPDDGDGREAGRGDSAGNGAGGGGGSSGAEADRERSAGGEGTIDPAAARAPDTTMAPPVSPLGRLLMADDRTALALAITRAARAQRLEDIRVFTQQGLYTRRILEHMGRTDLLDEIAAREAATAAPERRLGAELRTRYDRLRLQVRDHVEDRFNLHADADGSQLRERMLRRTRIDSVPRRDEAHMRRIIARMARRLVAAHSRRRRVTRRGRLDVPRTLRRNMRHDGTLIELAWRSRRIDRPRLFVVCDVSGSVARHARFMLTFLHGLGAVLPRVRAFAFCARLGEVTDVFRQHDPDTAMQHALAEHGHGATDYGRALADFETLALEDLDRRSTVLILGDARNNDADPRTDRLRRIRARSGRVIWLNPEPRAAWDSGDSVIGRYRAHCHQVSECGSLAQLERVVSELLRRVG</sequence>
<dbReference type="EMBL" id="AYKH01000043">
    <property type="protein sequence ID" value="ROO24285.1"/>
    <property type="molecule type" value="Genomic_DNA"/>
</dbReference>
<dbReference type="RefSeq" id="WP_123632297.1">
    <property type="nucleotide sequence ID" value="NZ_AYKH01000043.1"/>
</dbReference>
<protein>
    <recommendedName>
        <fullName evidence="4">von Willebrand factor A</fullName>
    </recommendedName>
</protein>
<evidence type="ECO:0000313" key="3">
    <source>
        <dbReference type="Proteomes" id="UP000283993"/>
    </source>
</evidence>
<dbReference type="Proteomes" id="UP000283993">
    <property type="component" value="Unassembled WGS sequence"/>
</dbReference>
<evidence type="ECO:0008006" key="4">
    <source>
        <dbReference type="Google" id="ProtNLM"/>
    </source>
</evidence>
<gene>
    <name evidence="2" type="ORF">SAOR_15995</name>
</gene>
<dbReference type="SUPFAM" id="SSF53300">
    <property type="entry name" value="vWA-like"/>
    <property type="match status" value="1"/>
</dbReference>
<reference evidence="2 3" key="1">
    <citation type="submission" date="2013-10" db="EMBL/GenBank/DDBJ databases">
        <title>Salinisphaera orenii MK-B5 Genome Sequencing.</title>
        <authorList>
            <person name="Lai Q."/>
            <person name="Li C."/>
            <person name="Shao Z."/>
        </authorList>
    </citation>
    <scope>NUCLEOTIDE SEQUENCE [LARGE SCALE GENOMIC DNA]</scope>
    <source>
        <strain evidence="2 3">MK-B5</strain>
    </source>
</reference>
<feature type="compositionally biased region" description="Basic and acidic residues" evidence="1">
    <location>
        <begin position="79"/>
        <end position="89"/>
    </location>
</feature>
<proteinExistence type="predicted"/>
<dbReference type="InterPro" id="IPR011195">
    <property type="entry name" value="UCP010256"/>
</dbReference>
<evidence type="ECO:0000256" key="1">
    <source>
        <dbReference type="SAM" id="MobiDB-lite"/>
    </source>
</evidence>
<dbReference type="AlphaFoldDB" id="A0A423PFE2"/>
<dbReference type="PANTHER" id="PTHR39338">
    <property type="entry name" value="BLL5662 PROTEIN-RELATED"/>
    <property type="match status" value="1"/>
</dbReference>
<feature type="compositionally biased region" description="Gly residues" evidence="1">
    <location>
        <begin position="107"/>
        <end position="120"/>
    </location>
</feature>
<organism evidence="2 3">
    <name type="scientific">Salinisphaera orenii MK-B5</name>
    <dbReference type="NCBI Taxonomy" id="856730"/>
    <lineage>
        <taxon>Bacteria</taxon>
        <taxon>Pseudomonadati</taxon>
        <taxon>Pseudomonadota</taxon>
        <taxon>Gammaproteobacteria</taxon>
        <taxon>Salinisphaerales</taxon>
        <taxon>Salinisphaeraceae</taxon>
        <taxon>Salinisphaera</taxon>
    </lineage>
</organism>